<gene>
    <name evidence="1" type="ORF">ILYODFUR_031055</name>
</gene>
<evidence type="ECO:0000313" key="1">
    <source>
        <dbReference type="EMBL" id="MEQ2234354.1"/>
    </source>
</evidence>
<dbReference type="EMBL" id="JAHRIQ010039496">
    <property type="protein sequence ID" value="MEQ2234354.1"/>
    <property type="molecule type" value="Genomic_DNA"/>
</dbReference>
<sequence length="99" mass="11633">MCEELRHFSPYMRVHASVYHSACQPTAASSPPPFGLVGVNEQQAPSNCLCLTRLTECQRRKQTRRKQATHNKKRSKKLDLWSELTIFLLDEDEWIFFFF</sequence>
<evidence type="ECO:0000313" key="2">
    <source>
        <dbReference type="Proteomes" id="UP001482620"/>
    </source>
</evidence>
<keyword evidence="2" id="KW-1185">Reference proteome</keyword>
<name>A0ABV0TNJ8_9TELE</name>
<dbReference type="Proteomes" id="UP001482620">
    <property type="component" value="Unassembled WGS sequence"/>
</dbReference>
<proteinExistence type="predicted"/>
<reference evidence="1 2" key="1">
    <citation type="submission" date="2021-06" db="EMBL/GenBank/DDBJ databases">
        <authorList>
            <person name="Palmer J.M."/>
        </authorList>
    </citation>
    <scope>NUCLEOTIDE SEQUENCE [LARGE SCALE GENOMIC DNA]</scope>
    <source>
        <strain evidence="2">if_2019</strain>
        <tissue evidence="1">Muscle</tissue>
    </source>
</reference>
<accession>A0ABV0TNJ8</accession>
<protein>
    <submittedName>
        <fullName evidence="1">Uncharacterized protein</fullName>
    </submittedName>
</protein>
<organism evidence="1 2">
    <name type="scientific">Ilyodon furcidens</name>
    <name type="common">goldbreast splitfin</name>
    <dbReference type="NCBI Taxonomy" id="33524"/>
    <lineage>
        <taxon>Eukaryota</taxon>
        <taxon>Metazoa</taxon>
        <taxon>Chordata</taxon>
        <taxon>Craniata</taxon>
        <taxon>Vertebrata</taxon>
        <taxon>Euteleostomi</taxon>
        <taxon>Actinopterygii</taxon>
        <taxon>Neopterygii</taxon>
        <taxon>Teleostei</taxon>
        <taxon>Neoteleostei</taxon>
        <taxon>Acanthomorphata</taxon>
        <taxon>Ovalentaria</taxon>
        <taxon>Atherinomorphae</taxon>
        <taxon>Cyprinodontiformes</taxon>
        <taxon>Goodeidae</taxon>
        <taxon>Ilyodon</taxon>
    </lineage>
</organism>
<comment type="caution">
    <text evidence="1">The sequence shown here is derived from an EMBL/GenBank/DDBJ whole genome shotgun (WGS) entry which is preliminary data.</text>
</comment>